<dbReference type="PANTHER" id="PTHR30069:SF29">
    <property type="entry name" value="HEMOGLOBIN AND HEMOGLOBIN-HAPTOGLOBIN-BINDING PROTEIN 1-RELATED"/>
    <property type="match status" value="1"/>
</dbReference>
<dbReference type="GO" id="GO:0009279">
    <property type="term" value="C:cell outer membrane"/>
    <property type="evidence" value="ECO:0007669"/>
    <property type="project" value="TreeGrafter"/>
</dbReference>
<evidence type="ECO:0000256" key="1">
    <source>
        <dbReference type="ARBA" id="ARBA00022729"/>
    </source>
</evidence>
<feature type="domain" description="TonB-dependent receptor plug" evidence="3">
    <location>
        <begin position="127"/>
        <end position="252"/>
    </location>
</feature>
<reference evidence="4" key="1">
    <citation type="submission" date="2020-10" db="EMBL/GenBank/DDBJ databases">
        <authorList>
            <person name="Gilroy R."/>
        </authorList>
    </citation>
    <scope>NUCLEOTIDE SEQUENCE</scope>
    <source>
        <strain evidence="4">15467</strain>
    </source>
</reference>
<dbReference type="Proteomes" id="UP000823635">
    <property type="component" value="Unassembled WGS sequence"/>
</dbReference>
<gene>
    <name evidence="4" type="ORF">IAC68_03875</name>
</gene>
<dbReference type="EMBL" id="JADINB010000085">
    <property type="protein sequence ID" value="MBO8429058.1"/>
    <property type="molecule type" value="Genomic_DNA"/>
</dbReference>
<evidence type="ECO:0000313" key="5">
    <source>
        <dbReference type="Proteomes" id="UP000823635"/>
    </source>
</evidence>
<dbReference type="InterPro" id="IPR013783">
    <property type="entry name" value="Ig-like_fold"/>
</dbReference>
<evidence type="ECO:0000259" key="3">
    <source>
        <dbReference type="Pfam" id="PF07715"/>
    </source>
</evidence>
<dbReference type="SUPFAM" id="SSF56935">
    <property type="entry name" value="Porins"/>
    <property type="match status" value="1"/>
</dbReference>
<dbReference type="SUPFAM" id="SSF49478">
    <property type="entry name" value="Cna protein B-type domain"/>
    <property type="match status" value="1"/>
</dbReference>
<dbReference type="InterPro" id="IPR012910">
    <property type="entry name" value="Plug_dom"/>
</dbReference>
<dbReference type="InterPro" id="IPR037066">
    <property type="entry name" value="Plug_dom_sf"/>
</dbReference>
<feature type="chain" id="PRO_5039261284" evidence="2">
    <location>
        <begin position="22"/>
        <end position="927"/>
    </location>
</feature>
<dbReference type="PANTHER" id="PTHR30069">
    <property type="entry name" value="TONB-DEPENDENT OUTER MEMBRANE RECEPTOR"/>
    <property type="match status" value="1"/>
</dbReference>
<evidence type="ECO:0000313" key="4">
    <source>
        <dbReference type="EMBL" id="MBO8429058.1"/>
    </source>
</evidence>
<comment type="caution">
    <text evidence="4">The sequence shown here is derived from an EMBL/GenBank/DDBJ whole genome shotgun (WGS) entry which is preliminary data.</text>
</comment>
<evidence type="ECO:0000256" key="2">
    <source>
        <dbReference type="SAM" id="SignalP"/>
    </source>
</evidence>
<proteinExistence type="predicted"/>
<dbReference type="Gene3D" id="2.170.130.10">
    <property type="entry name" value="TonB-dependent receptor, plug domain"/>
    <property type="match status" value="1"/>
</dbReference>
<dbReference type="InterPro" id="IPR039426">
    <property type="entry name" value="TonB-dep_rcpt-like"/>
</dbReference>
<dbReference type="AlphaFoldDB" id="A0A9D9DLW3"/>
<organism evidence="4 5">
    <name type="scientific">Candidatus Egerieousia excrementavium</name>
    <dbReference type="NCBI Taxonomy" id="2840778"/>
    <lineage>
        <taxon>Bacteria</taxon>
        <taxon>Pseudomonadati</taxon>
        <taxon>Bacteroidota</taxon>
        <taxon>Bacteroidia</taxon>
        <taxon>Bacteroidales</taxon>
        <taxon>Candidatus Egerieousia</taxon>
    </lineage>
</organism>
<dbReference type="Gene3D" id="2.60.40.10">
    <property type="entry name" value="Immunoglobulins"/>
    <property type="match status" value="1"/>
</dbReference>
<dbReference type="GO" id="GO:0015344">
    <property type="term" value="F:siderophore uptake transmembrane transporter activity"/>
    <property type="evidence" value="ECO:0007669"/>
    <property type="project" value="TreeGrafter"/>
</dbReference>
<feature type="signal peptide" evidence="2">
    <location>
        <begin position="1"/>
        <end position="21"/>
    </location>
</feature>
<dbReference type="Pfam" id="PF07715">
    <property type="entry name" value="Plug"/>
    <property type="match status" value="1"/>
</dbReference>
<name>A0A9D9DLW3_9BACT</name>
<dbReference type="GO" id="GO:0044718">
    <property type="term" value="P:siderophore transmembrane transport"/>
    <property type="evidence" value="ECO:0007669"/>
    <property type="project" value="TreeGrafter"/>
</dbReference>
<reference evidence="4" key="2">
    <citation type="journal article" date="2021" name="PeerJ">
        <title>Extensive microbial diversity within the chicken gut microbiome revealed by metagenomics and culture.</title>
        <authorList>
            <person name="Gilroy R."/>
            <person name="Ravi A."/>
            <person name="Getino M."/>
            <person name="Pursley I."/>
            <person name="Horton D.L."/>
            <person name="Alikhan N.F."/>
            <person name="Baker D."/>
            <person name="Gharbi K."/>
            <person name="Hall N."/>
            <person name="Watson M."/>
            <person name="Adriaenssens E.M."/>
            <person name="Foster-Nyarko E."/>
            <person name="Jarju S."/>
            <person name="Secka A."/>
            <person name="Antonio M."/>
            <person name="Oren A."/>
            <person name="Chaudhuri R.R."/>
            <person name="La Ragione R."/>
            <person name="Hildebrand F."/>
            <person name="Pallen M.J."/>
        </authorList>
    </citation>
    <scope>NUCLEOTIDE SEQUENCE</scope>
    <source>
        <strain evidence="4">15467</strain>
    </source>
</reference>
<keyword evidence="4" id="KW-0675">Receptor</keyword>
<protein>
    <submittedName>
        <fullName evidence="4">TonB-dependent receptor</fullName>
    </submittedName>
</protein>
<accession>A0A9D9DLW3</accession>
<sequence length="927" mass="104882">MPIYKILATLLLWAAAFQTFARSGTSGERMLLITVTDRQQNEPLSYASCVLLAEDGTIRSGLTGDDGVATFSRVPEGRYGLDIFYMGQTFHMEITVNGEISQHIYARIEYDPIQLGEVIVTASETKSLAATSKIGTDAIRHIQPSSISDLLELLPGGRSSDPDFAAPQSIRLREATPAGENYNTSSLGTQFLIDGIPMSNDANLQYTPATSNYGTSFVNSGVDLRSISTDDIESVEVIRGIPSVEYGDLTSGMVKVTRRKGGTGLNARFKADMSSKLFYVGKGFEWGKSDRLSANASLNWLDSKSDPRNTRQSYNRLTGSMRADKIWSKGERFLYTLGGSIDYTGSFDREKSDENLDNGNMPIERYKSDYNRIAFATDFKLASKEAGSFFQSFGLTASMTSEKDVIDRWKYVAMTGAVPLSTDLEEGEHDASIVPSRYEATLRVEGKPFYLFVKSVADFQVRYDNAVYKFMTGMEWNMNKNYGEGTIFDKTRPFSVDMNMRPRSFKSIPSQHKAAVFIENNTTLNLGRLTLKWMAGLRGQTILHLGKEYELQGKIYLDPRLNIRLELPGITLLGEEMSIAIAGGSGWHTKMPTMDQLFPETIYYDITQLNYWPSDESKRRINMRVYKIDPTNFTLKAARNFKWEIRTDLEWNGCFLSVTYFMEDMKSGFRSSSKPVTMTYKDYDESAIDGAALTGPPALENIPYVTDTLLTTFSYTTNGSRTQKRGVEFTLTTPRIKSLKTKFTVTGAWFKTLYSNSMPEYYRPSMVIDGKAYPYIGYYEDEDGYLREMFNTNFTADTQIPRLGLIFSTSFQCLWFTGSKSNWKNPYPIEYIDKENVRHPYTEASAMDGVLSALVREYNTTVYDYARVPFCMNINLKVTKKVYRDKIALAVFANKILDYNPSYRNRYGSLVRREVSPYFGMELNFNL</sequence>
<keyword evidence="1 2" id="KW-0732">Signal</keyword>